<proteinExistence type="predicted"/>
<organism evidence="1">
    <name type="scientific">Strombidium inclinatum</name>
    <dbReference type="NCBI Taxonomy" id="197538"/>
    <lineage>
        <taxon>Eukaryota</taxon>
        <taxon>Sar</taxon>
        <taxon>Alveolata</taxon>
        <taxon>Ciliophora</taxon>
        <taxon>Intramacronucleata</taxon>
        <taxon>Spirotrichea</taxon>
        <taxon>Oligotrichia</taxon>
        <taxon>Strombidiidae</taxon>
        <taxon>Strombidium</taxon>
    </lineage>
</organism>
<protein>
    <submittedName>
        <fullName evidence="1">Uncharacterized protein</fullName>
    </submittedName>
</protein>
<accession>A0A7S3IZH4</accession>
<evidence type="ECO:0000313" key="1">
    <source>
        <dbReference type="EMBL" id="CAE0334741.1"/>
    </source>
</evidence>
<sequence length="163" mass="17114">MRFLNSDGLVETSGDLLVHLAEGALLLGVLHARGLRLEVGQVQISASLVLVLDVHEDLLGELVQRDVVLPSPVLEGVLVIQAHGPRLGNSLSSRAGVVRHIKAGNQLFDFLVELLGSEADSGEVVSGAVKALARGSQELDGCLDAVVDVDHGELLLLLEPALV</sequence>
<dbReference type="AlphaFoldDB" id="A0A7S3IZH4"/>
<name>A0A7S3IZH4_9SPIT</name>
<gene>
    <name evidence="1" type="ORF">SINC0208_LOCUS15380</name>
</gene>
<reference evidence="1" key="1">
    <citation type="submission" date="2021-01" db="EMBL/GenBank/DDBJ databases">
        <authorList>
            <person name="Corre E."/>
            <person name="Pelletier E."/>
            <person name="Niang G."/>
            <person name="Scheremetjew M."/>
            <person name="Finn R."/>
            <person name="Kale V."/>
            <person name="Holt S."/>
            <person name="Cochrane G."/>
            <person name="Meng A."/>
            <person name="Brown T."/>
            <person name="Cohen L."/>
        </authorList>
    </citation>
    <scope>NUCLEOTIDE SEQUENCE</scope>
    <source>
        <strain evidence="1">S3</strain>
    </source>
</reference>
<dbReference type="EMBL" id="HBIH01038105">
    <property type="protein sequence ID" value="CAE0334741.1"/>
    <property type="molecule type" value="Transcribed_RNA"/>
</dbReference>